<feature type="transmembrane region" description="Helical" evidence="3">
    <location>
        <begin position="3566"/>
        <end position="3593"/>
    </location>
</feature>
<dbReference type="Gene3D" id="1.20.1250.20">
    <property type="entry name" value="MFS general substrate transporter like domains"/>
    <property type="match status" value="2"/>
</dbReference>
<feature type="transmembrane region" description="Helical" evidence="3">
    <location>
        <begin position="3238"/>
        <end position="3257"/>
    </location>
</feature>
<protein>
    <recommendedName>
        <fullName evidence="4">Major facilitator superfamily (MFS) profile domain-containing protein</fullName>
    </recommendedName>
</protein>
<keyword evidence="6" id="KW-1185">Reference proteome</keyword>
<dbReference type="eggNOG" id="ENOG502QSGV">
    <property type="taxonomic scope" value="Eukaryota"/>
</dbReference>
<keyword evidence="3" id="KW-0812">Transmembrane</keyword>
<feature type="transmembrane region" description="Helical" evidence="3">
    <location>
        <begin position="3605"/>
        <end position="3630"/>
    </location>
</feature>
<feature type="region of interest" description="Disordered" evidence="2">
    <location>
        <begin position="24"/>
        <end position="48"/>
    </location>
</feature>
<dbReference type="GO" id="GO:0016020">
    <property type="term" value="C:membrane"/>
    <property type="evidence" value="ECO:0007669"/>
    <property type="project" value="UniProtKB-SubCell"/>
</dbReference>
<dbReference type="InterPro" id="IPR020846">
    <property type="entry name" value="MFS_dom"/>
</dbReference>
<evidence type="ECO:0000256" key="3">
    <source>
        <dbReference type="SAM" id="Phobius"/>
    </source>
</evidence>
<dbReference type="RefSeq" id="XP_009039329.1">
    <property type="nucleotide sequence ID" value="XM_009041081.1"/>
</dbReference>
<feature type="compositionally biased region" description="Pro residues" evidence="2">
    <location>
        <begin position="2899"/>
        <end position="2913"/>
    </location>
</feature>
<feature type="transmembrane region" description="Helical" evidence="3">
    <location>
        <begin position="3531"/>
        <end position="3554"/>
    </location>
</feature>
<evidence type="ECO:0000313" key="5">
    <source>
        <dbReference type="EMBL" id="EGB06075.1"/>
    </source>
</evidence>
<name>F0YFP0_AURAN</name>
<dbReference type="Gene3D" id="1.25.40.10">
    <property type="entry name" value="Tetratricopeptide repeat domain"/>
    <property type="match status" value="1"/>
</dbReference>
<dbReference type="OrthoDB" id="9970295at2759"/>
<feature type="transmembrane region" description="Helical" evidence="3">
    <location>
        <begin position="3351"/>
        <end position="3373"/>
    </location>
</feature>
<feature type="transmembrane region" description="Helical" evidence="3">
    <location>
        <begin position="3168"/>
        <end position="3192"/>
    </location>
</feature>
<feature type="region of interest" description="Disordered" evidence="2">
    <location>
        <begin position="2873"/>
        <end position="2918"/>
    </location>
</feature>
<dbReference type="EMBL" id="GL833137">
    <property type="protein sequence ID" value="EGB06075.1"/>
    <property type="molecule type" value="Genomic_DNA"/>
</dbReference>
<evidence type="ECO:0000313" key="6">
    <source>
        <dbReference type="Proteomes" id="UP000002729"/>
    </source>
</evidence>
<dbReference type="PROSITE" id="PS50850">
    <property type="entry name" value="MFS"/>
    <property type="match status" value="1"/>
</dbReference>
<evidence type="ECO:0000256" key="2">
    <source>
        <dbReference type="SAM" id="MobiDB-lite"/>
    </source>
</evidence>
<feature type="transmembrane region" description="Helical" evidence="3">
    <location>
        <begin position="3507"/>
        <end position="3525"/>
    </location>
</feature>
<sequence>MRSLHGLQPTRGACARTSTLHATSIRGSNGANGPSHTPKQVASHPRSAQFTRAIVRSGKRGEWRRAVALLDQLERTTPRELISERAYGATLIACDRAGCGDGLGGAPRWAEATEILGRFEPDAFSVAVAVRCAGRAGRPDDAVAIFRAHAFDEDAHDAAVTALARAGRFDEAAALYDESPWPPKVSMRRRTKWLRRSKARLEALAASATSPQAAEDLLATASLERALGDAATNGSMPSFADERARRGYERIHFVSRTTKVASALFCGEDGWLRAAVTKLLALRATCAVVSLGGGPGYDFAAVATLADYVAGDTFEADLVVPERHRRPSAAIDCTVLDYEKGWGASVERLAEAFEGSRHAVSFATADITVSLDDGANAAFRADADLFVASYVVAENKNALRARDWVFFRDAFARAKPGALFLFTETTHRLWPELAAVATEVLGDCDMSLPTDLPGRSGSTLFVRKGSSAAPDEAHADMFARFADDNAAHERRLLKPAGPGGGRSQVRPVALDGMLLGRCLAALAVVAGEHFQDNWVMHRGGASLTTDPTYADLAVRIDFSSLGGPGQRLLGGISMGSTIALESFATQFLLDVSFALGVDTDRLYVLNVTEGDVHFAWGWTTTIVRFRMLEEISSTDVSVAAAVRDFTDQTQHAGSKLLTGNVTGALDRHWGAVALDWDMSLRLMYSMEVVGQDLIHQAGEGRTDMHATSDGHRAWGHKTLNQGATRWCEEEAAPESAYCEFERYFEEDISRALGVHRDRVEVLFIRPASPDSVLAHFRIFPTTDTASEGNVVAAAVADLVDQVQDASSSLFGGNVTVRVDPAWGVSGVDGAPRTTSSEHIPYAARGNESLPFHGYAAHALSPGYERCKATQRCARGYEHYDVAAAAYYHTSQVYAGGAHVPADLFAGFENWRSGSHGWAPRGSSWSGLNGSVPGGEGVGAPRGAHFAPMRFDRLGPQIRTVDAWGWCHERQPCGPFWNGGLVLNERQQHKDVVLQAMLVENVEDDLRWIESWDETALLDADGARARADVRRLMDHRARDVRAKLEAEKVVLEDLAASQCENVTSCSLLFNTSSMVMTGALEVVGTVATMPGGEEVAVFAFDSIELGPEVNVTLVGQRPLALLSRSSARINTSFVASPGTLGGFPGGYSVGRDPGDVLDDDPRDVPLGDPAILSGTTASNNVNGPGAPSVRVHLRTVTTRAKDVDEVQRVAISSDDGETLGGHFRLTYAGRTTRSLHPGVTADALRRALEEDLNRGTRRGRGDSKARAGNEVDVYAHLPGVGRVTVTHALGGPRGDEDDAWVVTFTSTSGAMPLLGVESHLTGLGARARVSRVRRGNSLGGNFTLSWRGATTRGLAHDATSTDVAAALVEDLPTVVAAAVSRSDAERGGECDDGLCDGGPYAAGGLTWSLTLATLDDNASPRGPTDGDALADPADPCPELAADGAGLSGINASVQASQSLGESHRDHLRSLNGTAPACESSFSLAFGGAGAAHGGLGGSPVPGQAIHGTDGAGAVGRDAAALLPDVSERAKIGVAGGKRRVVAYRAPATMAPRHLSAADYAAWRGAGPDALDGANLTVGNGTALFLSGDGGTVGGVGETYGSRDFGGPGGQLLGGSGGALGVSHPFVYERLEPTDWAGPDGADANWSDYGARFKAHEDVYRSEARDAQRASLVGRGGAGGGAIEIVAVNDLHLGANCRVSVDGADGRSAHLSGGGGGSGGSVLLSAGGVLTLEGDVSARGGAGGPAQAGGGGGGGGRVAVYGRSLSTREAWGGLEPRLDVAGGACREWDAATQSVRAGCGGRPRNRARDGRDGTTYVESRFELRYDALIDDDDDPVGGAFGTKGALRVRGRSLADTAAATVREMPVPYDGPEYELAARNRPPRLSFFVRRDPYSLRGPAKRDAGSWGAMLVLYDANAHNASRPADEDDADPAKVGFPDFASPLPSASNPQGANATVAVGVLLTDRLTHGSGFRVSPGEHEDGGAGLLGGLGAGAPESTLLHKARLRRWYKVDVSLDWDAGVYDVWVDDVLRADDAPLAATGVTRVGAYAIGDGGEARFDEIYVGPDHTMAFRCPATTRRGVEFETPRPEILGWGVEDLGDRTTLAEMRRHDTHVSRRELYQHYNGDLVAYDGTGHVQYRSDVVQRFDTGDLRGGAGAVNAGALLTLAGGVAAGGGPSRLVVDAARSPVSDDGAWTLDHADAEFDLGNFPGNYGNFPRSEFDADAPQRLDGFAEWEINAHWYGGEFPRGRPTPTHFWYGEHDAPHGPLNDGDAAPDWLAGGVGACSTDDLVTWKREGIALHYANLSDMVRSRDDWLPGCDGYATIHGTAAGYGCVGSRGLHATRPRVLLADLRTMPDSLNPRPRSRPDAPDAATGQGFVMWMGVDNATRGLALAGVASAAHAGGPFAFRRSLYPDGNETRDQAVWAIGGGAPDLASNPYSTALLGRTYFADVEHLLPSPQMQPIWEMVKDPEGRTDFGLSYHRGIYQREYDDYHDIYLQRWRLEDKPWEVYCVNRYNTSNNYSLPRGQSSGANFALCPDPDFYKIVLGQGYDDIEKEAVGITSRFKDPHAANNSYWLPDSVPAVKAQPWNRNYVDGSCGIRANDEDYALNDPEIPNRDQVDRGNCSNIEDNPMHPTMPDELVGELYIVETRRAKYVAVSTLTPDLLDTTGALDAFEGELEDMDLDGLMQSYGQFDWSILGNGDPKATTFQQPIEAPDVFNLKPRLKSATRFHQYQTHYNDRAFYSLSCVYDGTCPVQFEDQLIDPEVDATADDPTIDWATSTTNYHPDEPPAWTVNPESSWSTDQWRRALFGGGGGAPASGAPPAFGAPPLDDDPWAAARAARDATWDAAASGYSWGDDGGGGGSGKDPWAHIRRRQEKANVEEERRKNEKKAKKPKKKPAKAPPPPAPPPAPAAQPEPALSPEDEKMFAHLMGDPACESFVGDLRRGVRSGDLSKADFLRAAARRIAEVRRQMAAPPPPLPARLAVDTPARVAVVAKRPLGEGAIASEATVAALGGLLSGPASTDECRALWPIRGLPRDPVASVTVVDNALCLGFETDADAEIWCWKMNYEVFGNEAAGMLHTKNMGYNLFRVPATLSHLLQHVANGVVVGEGGDLRLAPGEADKVGRYEPGRGSWEPLSRWLERTVDRLRGVDDSPGMAVEEEVSLLRLLGLTSFMFATGLLLSTYGMITLALESTRLAPENSSFALAGFLAMAGFSQLVCPLAGYLSDRHESRLGRRVPFVAGGASILVLGLGLQWVSRSGQLPGVAFDDDDDASVDDDAGRRFGATLVYGCSFLASMLALNVAYTAATSLVPDLVPPRQTGVANGLGVFLQVLGSCFGFLYYFLVDDLDSLYALYVVVVVLFTSITLVVAVPRGSRPSDKGRGERRPLRGGEDPEAPAKPPFDWSAVLACYYVSPRDPETRDFFYVFVSRTLYYTGGSVQAFLVYYLRDRLDDGSNGAVDAWLEPYVNTADPARSTCVLALAGYVSGVLAAVPAGALSDRTGRKPVVVFACVLMSLSMVGLAVSTAPSAVVAWGLVGGFGNGSYQAVDLALAVDTLPDAAESARFMGVWGVGAFVGVCLGPLVGAPLLYVFGRIGDPPPPANGALGYLALFLYGSLAIFASAAVLLRYVRGAK</sequence>
<dbReference type="InParanoid" id="F0YFP0"/>
<feature type="compositionally biased region" description="Basic and acidic residues" evidence="2">
    <location>
        <begin position="2875"/>
        <end position="2885"/>
    </location>
</feature>
<feature type="region of interest" description="Disordered" evidence="2">
    <location>
        <begin position="2805"/>
        <end position="2841"/>
    </location>
</feature>
<evidence type="ECO:0000259" key="4">
    <source>
        <dbReference type="PROSITE" id="PS50850"/>
    </source>
</evidence>
<dbReference type="InterPro" id="IPR023296">
    <property type="entry name" value="Glyco_hydro_beta-prop_sf"/>
</dbReference>
<dbReference type="PANTHER" id="PTHR23528">
    <property type="match status" value="1"/>
</dbReference>
<dbReference type="KEGG" id="aaf:AURANDRAFT_65919"/>
<dbReference type="Pfam" id="PF07690">
    <property type="entry name" value="MFS_1"/>
    <property type="match status" value="1"/>
</dbReference>
<dbReference type="Gene3D" id="2.115.10.20">
    <property type="entry name" value="Glycosyl hydrolase domain, family 43"/>
    <property type="match status" value="1"/>
</dbReference>
<feature type="transmembrane region" description="Helical" evidence="3">
    <location>
        <begin position="3288"/>
        <end position="3312"/>
    </location>
</feature>
<dbReference type="InterPro" id="IPR011701">
    <property type="entry name" value="MFS"/>
</dbReference>
<dbReference type="PANTHER" id="PTHR23528:SF1">
    <property type="entry name" value="MAJOR FACILITATOR SUPERFAMILY (MFS) PROFILE DOMAIN-CONTAINING PROTEIN"/>
    <property type="match status" value="1"/>
</dbReference>
<accession>F0YFP0</accession>
<feature type="compositionally biased region" description="Basic residues" evidence="2">
    <location>
        <begin position="2886"/>
        <end position="2898"/>
    </location>
</feature>
<dbReference type="InterPro" id="IPR011990">
    <property type="entry name" value="TPR-like_helical_dom_sf"/>
</dbReference>
<comment type="subcellular location">
    <subcellularLocation>
        <location evidence="1">Membrane</location>
        <topology evidence="1">Multi-pass membrane protein</topology>
    </subcellularLocation>
</comment>
<feature type="transmembrane region" description="Helical" evidence="3">
    <location>
        <begin position="3204"/>
        <end position="3226"/>
    </location>
</feature>
<dbReference type="InterPro" id="IPR036259">
    <property type="entry name" value="MFS_trans_sf"/>
</dbReference>
<evidence type="ECO:0000256" key="1">
    <source>
        <dbReference type="ARBA" id="ARBA00004141"/>
    </source>
</evidence>
<feature type="compositionally biased region" description="Basic and acidic residues" evidence="2">
    <location>
        <begin position="3377"/>
        <end position="3393"/>
    </location>
</feature>
<organism evidence="6">
    <name type="scientific">Aureococcus anophagefferens</name>
    <name type="common">Harmful bloom alga</name>
    <dbReference type="NCBI Taxonomy" id="44056"/>
    <lineage>
        <taxon>Eukaryota</taxon>
        <taxon>Sar</taxon>
        <taxon>Stramenopiles</taxon>
        <taxon>Ochrophyta</taxon>
        <taxon>Pelagophyceae</taxon>
        <taxon>Pelagomonadales</taxon>
        <taxon>Pelagomonadaceae</taxon>
        <taxon>Aureococcus</taxon>
    </lineage>
</organism>
<gene>
    <name evidence="5" type="ORF">AURANDRAFT_65919</name>
</gene>
<dbReference type="Proteomes" id="UP000002729">
    <property type="component" value="Unassembled WGS sequence"/>
</dbReference>
<proteinExistence type="predicted"/>
<feature type="region of interest" description="Disordered" evidence="2">
    <location>
        <begin position="1919"/>
        <end position="1948"/>
    </location>
</feature>
<feature type="compositionally biased region" description="Low complexity" evidence="2">
    <location>
        <begin position="2816"/>
        <end position="2837"/>
    </location>
</feature>
<reference evidence="5 6" key="1">
    <citation type="journal article" date="2011" name="Proc. Natl. Acad. Sci. U.S.A.">
        <title>Niche of harmful alga Aureococcus anophagefferens revealed through ecogenomics.</title>
        <authorList>
            <person name="Gobler C.J."/>
            <person name="Berry D.L."/>
            <person name="Dyhrman S.T."/>
            <person name="Wilhelm S.W."/>
            <person name="Salamov A."/>
            <person name="Lobanov A.V."/>
            <person name="Zhang Y."/>
            <person name="Collier J.L."/>
            <person name="Wurch L.L."/>
            <person name="Kustka A.B."/>
            <person name="Dill B.D."/>
            <person name="Shah M."/>
            <person name="VerBerkmoes N.C."/>
            <person name="Kuo A."/>
            <person name="Terry A."/>
            <person name="Pangilinan J."/>
            <person name="Lindquist E.A."/>
            <person name="Lucas S."/>
            <person name="Paulsen I.T."/>
            <person name="Hattenrath-Lehmann T.K."/>
            <person name="Talmage S.C."/>
            <person name="Walker E.A."/>
            <person name="Koch F."/>
            <person name="Burson A.M."/>
            <person name="Marcoval M.A."/>
            <person name="Tang Y.Z."/>
            <person name="Lecleir G.R."/>
            <person name="Coyne K.J."/>
            <person name="Berg G.M."/>
            <person name="Bertrand E.M."/>
            <person name="Saito M.A."/>
            <person name="Gladyshev V.N."/>
            <person name="Grigoriev I.V."/>
        </authorList>
    </citation>
    <scope>NUCLEOTIDE SEQUENCE [LARGE SCALE GENOMIC DNA]</scope>
    <source>
        <strain evidence="6">CCMP 1984</strain>
    </source>
</reference>
<dbReference type="SUPFAM" id="SSF103473">
    <property type="entry name" value="MFS general substrate transporter"/>
    <property type="match status" value="2"/>
</dbReference>
<feature type="region of interest" description="Disordered" evidence="2">
    <location>
        <begin position="3376"/>
        <end position="3398"/>
    </location>
</feature>
<feature type="domain" description="Major facilitator superfamily (MFS) profile" evidence="4">
    <location>
        <begin position="3430"/>
        <end position="3634"/>
    </location>
</feature>
<keyword evidence="3" id="KW-1133">Transmembrane helix</keyword>
<keyword evidence="3" id="KW-0472">Membrane</keyword>
<feature type="transmembrane region" description="Helical" evidence="3">
    <location>
        <begin position="3474"/>
        <end position="3495"/>
    </location>
</feature>
<dbReference type="GO" id="GO:0022857">
    <property type="term" value="F:transmembrane transporter activity"/>
    <property type="evidence" value="ECO:0007669"/>
    <property type="project" value="InterPro"/>
</dbReference>
<dbReference type="GeneID" id="20225566"/>
<feature type="transmembrane region" description="Helical" evidence="3">
    <location>
        <begin position="3324"/>
        <end position="3345"/>
    </location>
</feature>